<dbReference type="Pfam" id="PF00689">
    <property type="entry name" value="Cation_ATPase_C"/>
    <property type="match status" value="1"/>
</dbReference>
<keyword evidence="11" id="KW-1185">Reference proteome</keyword>
<evidence type="ECO:0000256" key="5">
    <source>
        <dbReference type="ARBA" id="ARBA00022967"/>
    </source>
</evidence>
<dbReference type="SUPFAM" id="SSF81653">
    <property type="entry name" value="Calcium ATPase, transduction domain A"/>
    <property type="match status" value="1"/>
</dbReference>
<dbReference type="InterPro" id="IPR023214">
    <property type="entry name" value="HAD_sf"/>
</dbReference>
<keyword evidence="2 8" id="KW-0812">Transmembrane</keyword>
<name>A0A5C6UAB5_9SPHN</name>
<dbReference type="NCBIfam" id="TIGR01494">
    <property type="entry name" value="ATPase_P-type"/>
    <property type="match status" value="2"/>
</dbReference>
<dbReference type="GO" id="GO:0016887">
    <property type="term" value="F:ATP hydrolysis activity"/>
    <property type="evidence" value="ECO:0007669"/>
    <property type="project" value="InterPro"/>
</dbReference>
<keyword evidence="5" id="KW-1278">Translocase</keyword>
<feature type="transmembrane region" description="Helical" evidence="8">
    <location>
        <begin position="627"/>
        <end position="652"/>
    </location>
</feature>
<keyword evidence="6 8" id="KW-1133">Transmembrane helix</keyword>
<feature type="transmembrane region" description="Helical" evidence="8">
    <location>
        <begin position="235"/>
        <end position="256"/>
    </location>
</feature>
<dbReference type="InterPro" id="IPR018303">
    <property type="entry name" value="ATPase_P-typ_P_site"/>
</dbReference>
<protein>
    <submittedName>
        <fullName evidence="10">Cation-transporting P-type ATPase</fullName>
    </submittedName>
</protein>
<evidence type="ECO:0000313" key="11">
    <source>
        <dbReference type="Proteomes" id="UP000321129"/>
    </source>
</evidence>
<dbReference type="GO" id="GO:0015662">
    <property type="term" value="F:P-type ion transporter activity"/>
    <property type="evidence" value="ECO:0007669"/>
    <property type="project" value="UniProtKB-ARBA"/>
</dbReference>
<dbReference type="SMART" id="SM00831">
    <property type="entry name" value="Cation_ATPase_N"/>
    <property type="match status" value="1"/>
</dbReference>
<comment type="subcellular location">
    <subcellularLocation>
        <location evidence="1">Membrane</location>
        <topology evidence="1">Multi-pass membrane protein</topology>
    </subcellularLocation>
</comment>
<feature type="transmembrane region" description="Helical" evidence="8">
    <location>
        <begin position="268"/>
        <end position="293"/>
    </location>
</feature>
<dbReference type="InterPro" id="IPR044492">
    <property type="entry name" value="P_typ_ATPase_HD_dom"/>
</dbReference>
<dbReference type="EMBL" id="VOPY01000002">
    <property type="protein sequence ID" value="TXC69161.1"/>
    <property type="molecule type" value="Genomic_DNA"/>
</dbReference>
<dbReference type="GO" id="GO:0016020">
    <property type="term" value="C:membrane"/>
    <property type="evidence" value="ECO:0007669"/>
    <property type="project" value="UniProtKB-SubCell"/>
</dbReference>
<dbReference type="Gene3D" id="3.40.50.1000">
    <property type="entry name" value="HAD superfamily/HAD-like"/>
    <property type="match status" value="1"/>
</dbReference>
<dbReference type="PROSITE" id="PS00154">
    <property type="entry name" value="ATPASE_E1_E2"/>
    <property type="match status" value="1"/>
</dbReference>
<evidence type="ECO:0000256" key="1">
    <source>
        <dbReference type="ARBA" id="ARBA00004141"/>
    </source>
</evidence>
<feature type="transmembrane region" description="Helical" evidence="8">
    <location>
        <begin position="658"/>
        <end position="677"/>
    </location>
</feature>
<proteinExistence type="predicted"/>
<dbReference type="SUPFAM" id="SSF56784">
    <property type="entry name" value="HAD-like"/>
    <property type="match status" value="1"/>
</dbReference>
<dbReference type="InterPro" id="IPR001757">
    <property type="entry name" value="P_typ_ATPase"/>
</dbReference>
<gene>
    <name evidence="10" type="ORF">FSZ31_09580</name>
</gene>
<dbReference type="PANTHER" id="PTHR42861">
    <property type="entry name" value="CALCIUM-TRANSPORTING ATPASE"/>
    <property type="match status" value="1"/>
</dbReference>
<dbReference type="InterPro" id="IPR059000">
    <property type="entry name" value="ATPase_P-type_domA"/>
</dbReference>
<dbReference type="InterPro" id="IPR004014">
    <property type="entry name" value="ATPase_P-typ_cation-transptr_N"/>
</dbReference>
<dbReference type="InterPro" id="IPR023298">
    <property type="entry name" value="ATPase_P-typ_TM_dom_sf"/>
</dbReference>
<feature type="transmembrane region" description="Helical" evidence="8">
    <location>
        <begin position="788"/>
        <end position="807"/>
    </location>
</feature>
<dbReference type="InterPro" id="IPR036412">
    <property type="entry name" value="HAD-like_sf"/>
</dbReference>
<dbReference type="InterPro" id="IPR006068">
    <property type="entry name" value="ATPase_P-typ_cation-transptr_C"/>
</dbReference>
<dbReference type="AlphaFoldDB" id="A0A5C6UAB5"/>
<keyword evidence="7 8" id="KW-0472">Membrane</keyword>
<evidence type="ECO:0000256" key="7">
    <source>
        <dbReference type="ARBA" id="ARBA00023136"/>
    </source>
</evidence>
<accession>A0A5C6UAB5</accession>
<evidence type="ECO:0000256" key="3">
    <source>
        <dbReference type="ARBA" id="ARBA00022741"/>
    </source>
</evidence>
<evidence type="ECO:0000256" key="8">
    <source>
        <dbReference type="SAM" id="Phobius"/>
    </source>
</evidence>
<evidence type="ECO:0000256" key="4">
    <source>
        <dbReference type="ARBA" id="ARBA00022840"/>
    </source>
</evidence>
<keyword evidence="3" id="KW-0547">Nucleotide-binding</keyword>
<dbReference type="Pfam" id="PF00702">
    <property type="entry name" value="Hydrolase"/>
    <property type="match status" value="1"/>
</dbReference>
<dbReference type="SFLD" id="SFLDG00002">
    <property type="entry name" value="C1.7:_P-type_atpase_like"/>
    <property type="match status" value="1"/>
</dbReference>
<feature type="transmembrane region" description="Helical" evidence="8">
    <location>
        <begin position="728"/>
        <end position="748"/>
    </location>
</feature>
<dbReference type="Gene3D" id="3.40.1110.10">
    <property type="entry name" value="Calcium-transporting ATPase, cytoplasmic domain N"/>
    <property type="match status" value="1"/>
</dbReference>
<dbReference type="SUPFAM" id="SSF81665">
    <property type="entry name" value="Calcium ATPase, transmembrane domain M"/>
    <property type="match status" value="1"/>
</dbReference>
<dbReference type="SUPFAM" id="SSF81660">
    <property type="entry name" value="Metal cation-transporting ATPase, ATP-binding domain N"/>
    <property type="match status" value="1"/>
</dbReference>
<sequence>MKRTVPPERRTLIETPPNLGLSEEAATQFQLRYGDNAIAERPQRSIGSLVRSAATDPMIWFLLATSVLFGLLGQIREMTVLLVAIIPLLGMDFYLHHRTEASIAGLAGVLASEACVLRDGAERRIGADAVVPGDLAIVSAQEAFPADGVIVAGEGLQVEESSLTGEAYPIAKKAYSGIGEPDEASWCFAGTRLLTGRAHVRILFTGSDTIYGDIVQSVIEGPTDRTPLQAAVGDLVRILVYCSIALCVLLAGVRVWQGFGLVDGILSAATLAVAAIPEEFPVVFSFFLGVGVFRLAKSKALVRRAVAVENIGRVSAICSDKTGTITEGRLVFSDAIAAPGVETEWVMTVAAMASRSNSGDPLDQAILARAADRQPEWTRDHFVPFTEGRRRETALWRGQQGATMWTMKGSPETVLGLCAMDEAERDHWLDRVGRAAATGKKVIGCAWSTDGGDGDEPVDGFRLAGLITVSDPVRAGVQEAISMAREAGIQVIMITGDHPKTAIAIARDAGIADEPEIMLGDDLDAKLAKASPAALRRLSIVARASPAQKVSVVKALQQSGRIVAVTGDGVNDAPALRAADIGIAMGLRGTRSAREVAAIVLMDDNFRTIVTAIGEGRQLFSNLRMSFAFLLMIHLPLVASAALIPLLGYPLLYLPVHIVWLEMLIHPAAILGFQALAPKRLDPRSVSSQARFFGAGAWLVIAATGTGIALVIIAIFILTLQSGQSSDYARAMALVALIVSLAVVLLALSRLRTRAAIVVAGAGLGSAFLFDQIPSLAVIFAIQPLKLGDWTIAAVLGALPALGALMLSRRSDKAAQRSGSG</sequence>
<evidence type="ECO:0000256" key="6">
    <source>
        <dbReference type="ARBA" id="ARBA00022989"/>
    </source>
</evidence>
<evidence type="ECO:0000256" key="2">
    <source>
        <dbReference type="ARBA" id="ARBA00022692"/>
    </source>
</evidence>
<dbReference type="Pfam" id="PF00122">
    <property type="entry name" value="E1-E2_ATPase"/>
    <property type="match status" value="1"/>
</dbReference>
<evidence type="ECO:0000313" key="10">
    <source>
        <dbReference type="EMBL" id="TXC69161.1"/>
    </source>
</evidence>
<dbReference type="RefSeq" id="WP_147123115.1">
    <property type="nucleotide sequence ID" value="NZ_VOPY01000002.1"/>
</dbReference>
<dbReference type="Pfam" id="PF00690">
    <property type="entry name" value="Cation_ATPase_N"/>
    <property type="match status" value="1"/>
</dbReference>
<feature type="domain" description="Cation-transporting P-type ATPase N-terminal" evidence="9">
    <location>
        <begin position="6"/>
        <end position="74"/>
    </location>
</feature>
<dbReference type="InterPro" id="IPR008250">
    <property type="entry name" value="ATPase_P-typ_transduc_dom_A_sf"/>
</dbReference>
<dbReference type="PRINTS" id="PR00119">
    <property type="entry name" value="CATATPASE"/>
</dbReference>
<dbReference type="Gene3D" id="2.70.150.10">
    <property type="entry name" value="Calcium-transporting ATPase, cytoplasmic transduction domain A"/>
    <property type="match status" value="1"/>
</dbReference>
<dbReference type="SFLD" id="SFLDF00027">
    <property type="entry name" value="p-type_atpase"/>
    <property type="match status" value="1"/>
</dbReference>
<feature type="transmembrane region" description="Helical" evidence="8">
    <location>
        <begin position="698"/>
        <end position="722"/>
    </location>
</feature>
<evidence type="ECO:0000259" key="9">
    <source>
        <dbReference type="SMART" id="SM00831"/>
    </source>
</evidence>
<dbReference type="GO" id="GO:0005524">
    <property type="term" value="F:ATP binding"/>
    <property type="evidence" value="ECO:0007669"/>
    <property type="project" value="UniProtKB-KW"/>
</dbReference>
<reference evidence="10 11" key="1">
    <citation type="submission" date="2019-08" db="EMBL/GenBank/DDBJ databases">
        <title>Sphingorhabdus soil sp. nov., isolated from arctic soil.</title>
        <authorList>
            <person name="Liu Y."/>
        </authorList>
    </citation>
    <scope>NUCLEOTIDE SEQUENCE [LARGE SCALE GENOMIC DNA]</scope>
    <source>
        <strain evidence="10 11">D-2Q-5-6</strain>
    </source>
</reference>
<dbReference type="OrthoDB" id="391538at2"/>
<dbReference type="Gene3D" id="1.20.1110.10">
    <property type="entry name" value="Calcium-transporting ATPase, transmembrane domain"/>
    <property type="match status" value="1"/>
</dbReference>
<keyword evidence="4" id="KW-0067">ATP-binding</keyword>
<dbReference type="Proteomes" id="UP000321129">
    <property type="component" value="Unassembled WGS sequence"/>
</dbReference>
<dbReference type="SFLD" id="SFLDS00003">
    <property type="entry name" value="Haloacid_Dehalogenase"/>
    <property type="match status" value="1"/>
</dbReference>
<organism evidence="10 11">
    <name type="scientific">Flavisphingopyxis soli</name>
    <dbReference type="NCBI Taxonomy" id="2601267"/>
    <lineage>
        <taxon>Bacteria</taxon>
        <taxon>Pseudomonadati</taxon>
        <taxon>Pseudomonadota</taxon>
        <taxon>Alphaproteobacteria</taxon>
        <taxon>Sphingomonadales</taxon>
        <taxon>Sphingopyxidaceae</taxon>
        <taxon>Flavisphingopyxis</taxon>
    </lineage>
</organism>
<feature type="transmembrane region" description="Helical" evidence="8">
    <location>
        <begin position="755"/>
        <end position="782"/>
    </location>
</feature>
<comment type="caution">
    <text evidence="10">The sequence shown here is derived from an EMBL/GenBank/DDBJ whole genome shotgun (WGS) entry which is preliminary data.</text>
</comment>
<dbReference type="InterPro" id="IPR023299">
    <property type="entry name" value="ATPase_P-typ_cyto_dom_N"/>
</dbReference>